<dbReference type="EMBL" id="JBHSTP010000001">
    <property type="protein sequence ID" value="MFC6355193.1"/>
    <property type="molecule type" value="Genomic_DNA"/>
</dbReference>
<dbReference type="CDD" id="cd00063">
    <property type="entry name" value="FN3"/>
    <property type="match status" value="2"/>
</dbReference>
<evidence type="ECO:0000256" key="2">
    <source>
        <dbReference type="ARBA" id="ARBA00023295"/>
    </source>
</evidence>
<dbReference type="InterPro" id="IPR003961">
    <property type="entry name" value="FN3_dom"/>
</dbReference>
<feature type="compositionally biased region" description="Acidic residues" evidence="4">
    <location>
        <begin position="363"/>
        <end position="375"/>
    </location>
</feature>
<dbReference type="PROSITE" id="PS50853">
    <property type="entry name" value="FN3"/>
    <property type="match status" value="2"/>
</dbReference>
<feature type="domain" description="Fibronectin type-III" evidence="5">
    <location>
        <begin position="1477"/>
        <end position="1568"/>
    </location>
</feature>
<dbReference type="Proteomes" id="UP001596306">
    <property type="component" value="Unassembled WGS sequence"/>
</dbReference>
<keyword evidence="7" id="KW-1185">Reference proteome</keyword>
<protein>
    <submittedName>
        <fullName evidence="6">Ig-like domain-containing protein</fullName>
    </submittedName>
</protein>
<keyword evidence="1" id="KW-0677">Repeat</keyword>
<feature type="region of interest" description="Disordered" evidence="4">
    <location>
        <begin position="363"/>
        <end position="403"/>
    </location>
</feature>
<keyword evidence="3" id="KW-0119">Carbohydrate metabolism</keyword>
<keyword evidence="2" id="KW-0378">Hydrolase</keyword>
<name>A0ABW1VEB6_9MICO</name>
<evidence type="ECO:0000256" key="1">
    <source>
        <dbReference type="ARBA" id="ARBA00022737"/>
    </source>
</evidence>
<dbReference type="Gene3D" id="2.60.40.10">
    <property type="entry name" value="Immunoglobulins"/>
    <property type="match status" value="2"/>
</dbReference>
<evidence type="ECO:0000259" key="5">
    <source>
        <dbReference type="PROSITE" id="PS50853"/>
    </source>
</evidence>
<evidence type="ECO:0000313" key="6">
    <source>
        <dbReference type="EMBL" id="MFC6355193.1"/>
    </source>
</evidence>
<keyword evidence="2" id="KW-0326">Glycosidase</keyword>
<dbReference type="Pfam" id="PF17963">
    <property type="entry name" value="Big_9"/>
    <property type="match status" value="6"/>
</dbReference>
<dbReference type="InterPro" id="IPR050964">
    <property type="entry name" value="Striated_Muscle_Regulatory"/>
</dbReference>
<dbReference type="PANTHER" id="PTHR13817">
    <property type="entry name" value="TITIN"/>
    <property type="match status" value="1"/>
</dbReference>
<comment type="caution">
    <text evidence="6">The sequence shown here is derived from an EMBL/GenBank/DDBJ whole genome shotgun (WGS) entry which is preliminary data.</text>
</comment>
<evidence type="ECO:0000313" key="7">
    <source>
        <dbReference type="Proteomes" id="UP001596306"/>
    </source>
</evidence>
<feature type="domain" description="Fibronectin type-III" evidence="5">
    <location>
        <begin position="1570"/>
        <end position="1658"/>
    </location>
</feature>
<dbReference type="RefSeq" id="WP_386727675.1">
    <property type="nucleotide sequence ID" value="NZ_JBHSTP010000001.1"/>
</dbReference>
<feature type="compositionally biased region" description="Basic and acidic residues" evidence="4">
    <location>
        <begin position="376"/>
        <end position="403"/>
    </location>
</feature>
<keyword evidence="3" id="KW-0624">Polysaccharide degradation</keyword>
<sequence>MGHFWSWIRVRKSVASVTALAVLVGVPVTIAILHRGFPVTDVDMRARDVWVTNGEALLAGRLNRQIEELNAAVATPSRSADVLQDGDDVFLSDVSLGSVERIHPSFTTLVERIDVPVGAELAFGGETLAVLDSGSGELWTVDAAGELSFDPSTSDPVLKLGKGGHVAVTNDGVVFASSPEKDTLFRIDSLGAEPSAREVRLDGEHQLSAVGDTAVVLDLEKNELIVDGRTSELPAPGIRLQQPGGEAADVLVASADELLMVPLGGGEARRIPTGADGGSSDPAEVSAPVWLNGCAHGAWASTQRYVAACGDGEPRVESIEQPTAGSQLEFRVNRDVIALNNLSNGNVWLVDANMRLVENWDEVTPPEEQDSEEGDEKASKQSFEDTLAERTETNRAPIARDDVFGVRPGKTTVLPVLDNDTDPDGDVLTVIKTGAVAETAGRLDVIDGGRALQFTPSENAVSTVSFRYTVSDGRPGGVAEAQVDVTVRPPSENQAPVAHREGALSVEQGQIVGYNVLTDWRDPDGDDIYLVSAAPSSGDAVRFGPEGFVTFEHKSAQLGVKEVSFVVSDGVETATGVLRVDVQPTGSLNPVGTPDFAETFAGETVLVEPLLNDITPSGAPLALLGVSEVPQEITVVPNTERGTIAVTAGRAGSFVFLYSLGAGPAASVGLIRVDVKEPPAETLPPIAVKDTAYLRAGEPFSLSVLNNDVSPSGKVLAVQSVDTSESGDAISVELLTNTVLRVTAASALTQQLQFTYTISDGVSTSTAGVTVVPVPPLVKHQPPVAVDDAVNVRAGDIVTVPVLENDYHPDSATMTLAPDLVDASAAAGLVFVSGNTVRYQAPREAGVYSASYQVVDAFSESAVATVRFTVVAPNPEGNQPPNPLPLTVRTFADSTVKIDVPLDGIDPDGDSVRLKGVTAVPMHGRIVETASNSVSYESFPGAAGTDTFSYEVEDTGGASAVGTIKVGVIPRPEANQPPNAVDDAIEIKPGRTGSIPVWLNDSDPNGYALTVSKKLPEVDDGIKARVAGNRVIVDAPESEGAFTIRYEITNGHGGSDTAFLQVKVTKDAKPVRPSSIDHVLEAKDIAGKNRVDVDVLEGAQNPGGLLEDLVVTLDGQNAEAGEVLAGGKVRVEPGDTRQVIAYRLTNDIDELSTTSFIVVPPVPNAKDAEEEAAFGPPYLKPLPPQTVRMNGTIDWNLAELVVVPSGRPLIVLSSSAVNGEASLSGTSLGFTAARDYRGPASVSFLVTDGTSANDPKGRSALLTIPVTVGDPNFEDAPPTFTAQNVTIEAGEAPYSVDLRSSTGHPNPALVSQVSYGALSGGGGSVVANLDGATLSLSAPLGVQRGTSVTLSFEVRLKEFTVPGTVTVTVVSSTRPKPQAVPDGEFETRPSTTVTVPVLDNDFNPFAQDGVPLRVVSAELEQDVPGGTATVSVSGSNVVIRTGPSATGTLTAVYRIEDGTKDPERAAQGRITLVIRNVPDAPRAPVAVEGDGAATVTISSTANNNSPITGYTILWGGGQWPVTSEGTYTIGNLANGTSYTFRVVAHNGMGTSAESAPSNAVRPYGVPSAPNGATLTAAQDGSGALSLSWGTPSSDGGRPVSRYEWAFIQGSSASGQTGGQSASASGGNGTTYQFHVRACNARDCGAWTSSGQATPTKPPPAKTITLFRGGPGPISGTTYYNIDLSDWPQGSYPVVLYCNGGQLETAPSISVGADGRGSFRGNSGYCGYPNVWVTVDGKKSDVQDWR</sequence>
<accession>A0ABW1VEB6</accession>
<proteinExistence type="predicted"/>
<dbReference type="PANTHER" id="PTHR13817:SF73">
    <property type="entry name" value="FIBRONECTIN TYPE-III DOMAIN-CONTAINING PROTEIN"/>
    <property type="match status" value="1"/>
</dbReference>
<evidence type="ECO:0000256" key="4">
    <source>
        <dbReference type="SAM" id="MobiDB-lite"/>
    </source>
</evidence>
<dbReference type="InterPro" id="IPR036116">
    <property type="entry name" value="FN3_sf"/>
</dbReference>
<evidence type="ECO:0000256" key="3">
    <source>
        <dbReference type="ARBA" id="ARBA00023326"/>
    </source>
</evidence>
<dbReference type="NCBIfam" id="NF012211">
    <property type="entry name" value="tand_rpt_95"/>
    <property type="match status" value="1"/>
</dbReference>
<dbReference type="SUPFAM" id="SSF63825">
    <property type="entry name" value="YWTD domain"/>
    <property type="match status" value="1"/>
</dbReference>
<dbReference type="SMART" id="SM00060">
    <property type="entry name" value="FN3"/>
    <property type="match status" value="2"/>
</dbReference>
<dbReference type="Pfam" id="PF00041">
    <property type="entry name" value="fn3"/>
    <property type="match status" value="1"/>
</dbReference>
<dbReference type="Gene3D" id="2.60.40.2810">
    <property type="match status" value="2"/>
</dbReference>
<reference evidence="7" key="1">
    <citation type="journal article" date="2019" name="Int. J. Syst. Evol. Microbiol.">
        <title>The Global Catalogue of Microorganisms (GCM) 10K type strain sequencing project: providing services to taxonomists for standard genome sequencing and annotation.</title>
        <authorList>
            <consortium name="The Broad Institute Genomics Platform"/>
            <consortium name="The Broad Institute Genome Sequencing Center for Infectious Disease"/>
            <person name="Wu L."/>
            <person name="Ma J."/>
        </authorList>
    </citation>
    <scope>NUCLEOTIDE SEQUENCE [LARGE SCALE GENOMIC DNA]</scope>
    <source>
        <strain evidence="7">CCUG 43304</strain>
    </source>
</reference>
<gene>
    <name evidence="6" type="ORF">ACFQB0_03595</name>
</gene>
<dbReference type="InterPro" id="IPR013783">
    <property type="entry name" value="Ig-like_fold"/>
</dbReference>
<organism evidence="6 7">
    <name type="scientific">Luethyella okanaganae</name>
    <dbReference type="NCBI Taxonomy" id="69372"/>
    <lineage>
        <taxon>Bacteria</taxon>
        <taxon>Bacillati</taxon>
        <taxon>Actinomycetota</taxon>
        <taxon>Actinomycetes</taxon>
        <taxon>Micrococcales</taxon>
        <taxon>Microbacteriaceae</taxon>
        <taxon>Luethyella</taxon>
    </lineage>
</organism>
<dbReference type="SUPFAM" id="SSF49265">
    <property type="entry name" value="Fibronectin type III"/>
    <property type="match status" value="1"/>
</dbReference>